<evidence type="ECO:0000256" key="2">
    <source>
        <dbReference type="ARBA" id="ARBA00022638"/>
    </source>
</evidence>
<dbReference type="InterPro" id="IPR033907">
    <property type="entry name" value="Endolysin_autolysin"/>
</dbReference>
<evidence type="ECO:0000313" key="7">
    <source>
        <dbReference type="Proteomes" id="UP000220840"/>
    </source>
</evidence>
<dbReference type="CDD" id="cd00737">
    <property type="entry name" value="lyz_endolysin_autolysin"/>
    <property type="match status" value="1"/>
</dbReference>
<dbReference type="OrthoDB" id="529831at2"/>
<dbReference type="SUPFAM" id="SSF69360">
    <property type="entry name" value="Cell wall binding repeat"/>
    <property type="match status" value="1"/>
</dbReference>
<evidence type="ECO:0000256" key="4">
    <source>
        <dbReference type="ARBA" id="ARBA00023200"/>
    </source>
</evidence>
<keyword evidence="1 5" id="KW-0929">Antimicrobial</keyword>
<dbReference type="Proteomes" id="UP000220840">
    <property type="component" value="Unassembled WGS sequence"/>
</dbReference>
<keyword evidence="2 5" id="KW-0081">Bacteriolytic enzyme</keyword>
<dbReference type="InterPro" id="IPR051018">
    <property type="entry name" value="Bacteriophage_GH24"/>
</dbReference>
<dbReference type="EC" id="3.2.1.17" evidence="5"/>
<reference evidence="6 7" key="1">
    <citation type="submission" date="2017-10" db="EMBL/GenBank/DDBJ databases">
        <title>Effective Description of Clostridium neonatale sp. nov. linked to necrotizing enterocolitis in neonates and a clarification of species assignable to the genus Clostridium (Prazmowski 1880) emend. Lawson and Rainey 2016.</title>
        <authorList>
            <person name="Bernard K."/>
            <person name="Burdz T."/>
            <person name="Wiebe D."/>
            <person name="Balcewich B."/>
            <person name="Alfa M."/>
            <person name="Bernier A.-M."/>
        </authorList>
    </citation>
    <scope>NUCLEOTIDE SEQUENCE [LARGE SCALE GENOMIC DNA]</scope>
    <source>
        <strain evidence="6 7">LCDC99A005</strain>
    </source>
</reference>
<accession>A0A2A7MJ58</accession>
<dbReference type="InterPro" id="IPR023346">
    <property type="entry name" value="Lysozyme-like_dom_sf"/>
</dbReference>
<dbReference type="GO" id="GO:0003796">
    <property type="term" value="F:lysozyme activity"/>
    <property type="evidence" value="ECO:0007669"/>
    <property type="project" value="UniProtKB-EC"/>
</dbReference>
<sequence length="284" mass="33990">MKEGWINEEENWYYYKENKKLNTTWVKTSNRWYYLEKDGKLTKGWFQTIKDDSWYYAFEEEKINNERKFYEGEICVGWLKLNDKWYFFEDNDEKTLGRMYCDKIYKIKEKYHKFDYNGVWSFEADKEQDESMSIISNELCDFIGKFEGCRLNAYYCPSGILTIGIGCTRKEVTTLGRITKEAAYEEFKKDAKVFLDQLTELSRKNNVILDKYEKEALISFAFNCGINTLEKSTLWNNIKHNIKESSIITENFLRYVKSSKGEVLQGLVKRRKAEAQLFLKKVYI</sequence>
<protein>
    <recommendedName>
        <fullName evidence="5">Lysozyme</fullName>
        <ecNumber evidence="5">3.2.1.17</ecNumber>
    </recommendedName>
</protein>
<dbReference type="Pfam" id="PF19127">
    <property type="entry name" value="Choline_bind_3"/>
    <property type="match status" value="1"/>
</dbReference>
<dbReference type="SUPFAM" id="SSF53955">
    <property type="entry name" value="Lysozyme-like"/>
    <property type="match status" value="1"/>
</dbReference>
<dbReference type="STRING" id="137838.GCA_001458595_03047"/>
<comment type="caution">
    <text evidence="6">The sequence shown here is derived from an EMBL/GenBank/DDBJ whole genome shotgun (WGS) entry which is preliminary data.</text>
</comment>
<name>A0A2A7MJ58_9CLOT</name>
<gene>
    <name evidence="6" type="ORF">CQ394_07880</name>
</gene>
<dbReference type="AlphaFoldDB" id="A0A2A7MJ58"/>
<dbReference type="GO" id="GO:0042742">
    <property type="term" value="P:defense response to bacterium"/>
    <property type="evidence" value="ECO:0007669"/>
    <property type="project" value="UniProtKB-KW"/>
</dbReference>
<comment type="similarity">
    <text evidence="5">Belongs to the glycosyl hydrolase 24 family.</text>
</comment>
<evidence type="ECO:0000256" key="5">
    <source>
        <dbReference type="RuleBase" id="RU003788"/>
    </source>
</evidence>
<keyword evidence="4" id="KW-1035">Host cytoplasm</keyword>
<dbReference type="Pfam" id="PF00959">
    <property type="entry name" value="Phage_lysozyme"/>
    <property type="match status" value="1"/>
</dbReference>
<dbReference type="GO" id="GO:0016998">
    <property type="term" value="P:cell wall macromolecule catabolic process"/>
    <property type="evidence" value="ECO:0007669"/>
    <property type="project" value="InterPro"/>
</dbReference>
<organism evidence="6 7">
    <name type="scientific">Clostridium neonatale</name>
    <dbReference type="NCBI Taxonomy" id="137838"/>
    <lineage>
        <taxon>Bacteria</taxon>
        <taxon>Bacillati</taxon>
        <taxon>Bacillota</taxon>
        <taxon>Clostridia</taxon>
        <taxon>Eubacteriales</taxon>
        <taxon>Clostridiaceae</taxon>
        <taxon>Clostridium</taxon>
    </lineage>
</organism>
<dbReference type="PANTHER" id="PTHR38107:SF3">
    <property type="entry name" value="LYSOZYME RRRD-RELATED"/>
    <property type="match status" value="1"/>
</dbReference>
<comment type="catalytic activity">
    <reaction evidence="5">
        <text>Hydrolysis of (1-&gt;4)-beta-linkages between N-acetylmuramic acid and N-acetyl-D-glucosamine residues in a peptidoglycan and between N-acetyl-D-glucosamine residues in chitodextrins.</text>
        <dbReference type="EC" id="3.2.1.17"/>
    </reaction>
</comment>
<dbReference type="Pfam" id="PF01473">
    <property type="entry name" value="Choline_bind_1"/>
    <property type="match status" value="2"/>
</dbReference>
<proteinExistence type="inferred from homology"/>
<keyword evidence="5" id="KW-0378">Hydrolase</keyword>
<dbReference type="Gene3D" id="1.10.530.40">
    <property type="match status" value="1"/>
</dbReference>
<keyword evidence="5" id="KW-0326">Glycosidase</keyword>
<evidence type="ECO:0000256" key="3">
    <source>
        <dbReference type="ARBA" id="ARBA00022737"/>
    </source>
</evidence>
<dbReference type="RefSeq" id="WP_058295764.1">
    <property type="nucleotide sequence ID" value="NZ_CAMRXG010000052.1"/>
</dbReference>
<evidence type="ECO:0000313" key="6">
    <source>
        <dbReference type="EMBL" id="PEG31609.1"/>
    </source>
</evidence>
<dbReference type="InterPro" id="IPR018337">
    <property type="entry name" value="Cell_wall/Cho-bd_repeat"/>
</dbReference>
<evidence type="ECO:0000256" key="1">
    <source>
        <dbReference type="ARBA" id="ARBA00022529"/>
    </source>
</evidence>
<keyword evidence="7" id="KW-1185">Reference proteome</keyword>
<dbReference type="InterPro" id="IPR002196">
    <property type="entry name" value="Glyco_hydro_24"/>
</dbReference>
<dbReference type="PANTHER" id="PTHR38107">
    <property type="match status" value="1"/>
</dbReference>
<dbReference type="InterPro" id="IPR023347">
    <property type="entry name" value="Lysozyme_dom_sf"/>
</dbReference>
<keyword evidence="3" id="KW-0677">Repeat</keyword>
<dbReference type="Gene3D" id="2.10.270.10">
    <property type="entry name" value="Cholin Binding"/>
    <property type="match status" value="1"/>
</dbReference>
<dbReference type="GO" id="GO:0009253">
    <property type="term" value="P:peptidoglycan catabolic process"/>
    <property type="evidence" value="ECO:0007669"/>
    <property type="project" value="InterPro"/>
</dbReference>
<dbReference type="EMBL" id="PDCJ01000001">
    <property type="protein sequence ID" value="PEG31609.1"/>
    <property type="molecule type" value="Genomic_DNA"/>
</dbReference>
<dbReference type="GO" id="GO:0031640">
    <property type="term" value="P:killing of cells of another organism"/>
    <property type="evidence" value="ECO:0007669"/>
    <property type="project" value="UniProtKB-KW"/>
</dbReference>